<protein>
    <submittedName>
        <fullName evidence="1">Uncharacterized protein</fullName>
    </submittedName>
</protein>
<dbReference type="STRING" id="880157.AB204_03415"/>
<name>A0A0J5FX02_9GAMM</name>
<dbReference type="Proteomes" id="UP000036277">
    <property type="component" value="Unassembled WGS sequence"/>
</dbReference>
<comment type="caution">
    <text evidence="1">The sequence shown here is derived from an EMBL/GenBank/DDBJ whole genome shotgun (WGS) entry which is preliminary data.</text>
</comment>
<dbReference type="AlphaFoldDB" id="A0A0J5FX02"/>
<gene>
    <name evidence="1" type="ORF">AB204_03415</name>
</gene>
<keyword evidence="2" id="KW-1185">Reference proteome</keyword>
<dbReference type="PATRIC" id="fig|880157.4.peg.709"/>
<evidence type="ECO:0000313" key="1">
    <source>
        <dbReference type="EMBL" id="KMJ46472.1"/>
    </source>
</evidence>
<sequence length="64" mass="7572">MFGRSCGYWQLLKLIYQFFKITLYDTGVVMNPLQGFFEINDYLIDKIDSISLLRLLAIIVLLYM</sequence>
<reference evidence="1 2" key="1">
    <citation type="submission" date="2015-06" db="EMBL/GenBank/DDBJ databases">
        <title>Draft Whole-Genome Sequence of the Entomopathogenic Bacterium Xenorhabdus khoisanae.</title>
        <authorList>
            <person name="Naidoo S."/>
            <person name="Featherston J."/>
            <person name="Gray V.M."/>
        </authorList>
    </citation>
    <scope>NUCLEOTIDE SEQUENCE [LARGE SCALE GENOMIC DNA]</scope>
    <source>
        <strain evidence="1 2">MCB</strain>
    </source>
</reference>
<proteinExistence type="predicted"/>
<dbReference type="EMBL" id="LFCV01000019">
    <property type="protein sequence ID" value="KMJ46472.1"/>
    <property type="molecule type" value="Genomic_DNA"/>
</dbReference>
<evidence type="ECO:0000313" key="2">
    <source>
        <dbReference type="Proteomes" id="UP000036277"/>
    </source>
</evidence>
<organism evidence="1 2">
    <name type="scientific">Xenorhabdus khoisanae</name>
    <dbReference type="NCBI Taxonomy" id="880157"/>
    <lineage>
        <taxon>Bacteria</taxon>
        <taxon>Pseudomonadati</taxon>
        <taxon>Pseudomonadota</taxon>
        <taxon>Gammaproteobacteria</taxon>
        <taxon>Enterobacterales</taxon>
        <taxon>Morganellaceae</taxon>
        <taxon>Xenorhabdus</taxon>
    </lineage>
</organism>
<accession>A0A0J5FX02</accession>